<dbReference type="SUPFAM" id="SSF81330">
    <property type="entry name" value="Gated mechanosensitive channel"/>
    <property type="match status" value="1"/>
</dbReference>
<evidence type="ECO:0000256" key="10">
    <source>
        <dbReference type="SAM" id="Phobius"/>
    </source>
</evidence>
<dbReference type="HAMAP" id="MF_00115">
    <property type="entry name" value="MscL"/>
    <property type="match status" value="1"/>
</dbReference>
<dbReference type="EMBL" id="VSSQ01089712">
    <property type="protein sequence ID" value="MPN35876.1"/>
    <property type="molecule type" value="Genomic_DNA"/>
</dbReference>
<keyword evidence="8 10" id="KW-0472">Membrane</keyword>
<evidence type="ECO:0000256" key="7">
    <source>
        <dbReference type="ARBA" id="ARBA00023065"/>
    </source>
</evidence>
<keyword evidence="9" id="KW-0407">Ion channel</keyword>
<dbReference type="NCBIfam" id="TIGR00220">
    <property type="entry name" value="mscL"/>
    <property type="match status" value="1"/>
</dbReference>
<dbReference type="Pfam" id="PF01741">
    <property type="entry name" value="MscL"/>
    <property type="match status" value="1"/>
</dbReference>
<dbReference type="PANTHER" id="PTHR30266">
    <property type="entry name" value="MECHANOSENSITIVE CHANNEL MSCL"/>
    <property type="match status" value="1"/>
</dbReference>
<comment type="subcellular location">
    <subcellularLocation>
        <location evidence="1">Cell membrane</location>
        <topology evidence="1">Multi-pass membrane protein</topology>
    </subcellularLocation>
</comment>
<dbReference type="PANTHER" id="PTHR30266:SF2">
    <property type="entry name" value="LARGE-CONDUCTANCE MECHANOSENSITIVE CHANNEL"/>
    <property type="match status" value="1"/>
</dbReference>
<name>A0A645HBH5_9ZZZZ</name>
<dbReference type="GO" id="GO:0005886">
    <property type="term" value="C:plasma membrane"/>
    <property type="evidence" value="ECO:0007669"/>
    <property type="project" value="UniProtKB-SubCell"/>
</dbReference>
<keyword evidence="5 10" id="KW-0812">Transmembrane</keyword>
<gene>
    <name evidence="11" type="primary">mscL_41</name>
    <name evidence="11" type="ORF">SDC9_183378</name>
</gene>
<evidence type="ECO:0000256" key="3">
    <source>
        <dbReference type="ARBA" id="ARBA00022448"/>
    </source>
</evidence>
<evidence type="ECO:0000256" key="1">
    <source>
        <dbReference type="ARBA" id="ARBA00004651"/>
    </source>
</evidence>
<evidence type="ECO:0000256" key="6">
    <source>
        <dbReference type="ARBA" id="ARBA00022989"/>
    </source>
</evidence>
<evidence type="ECO:0000256" key="4">
    <source>
        <dbReference type="ARBA" id="ARBA00022475"/>
    </source>
</evidence>
<evidence type="ECO:0000256" key="9">
    <source>
        <dbReference type="ARBA" id="ARBA00023303"/>
    </source>
</evidence>
<dbReference type="AlphaFoldDB" id="A0A645HBH5"/>
<dbReference type="InterPro" id="IPR036019">
    <property type="entry name" value="MscL_channel"/>
</dbReference>
<protein>
    <submittedName>
        <fullName evidence="11">Large-conductance mechanosensitive channel</fullName>
    </submittedName>
</protein>
<dbReference type="GO" id="GO:0008381">
    <property type="term" value="F:mechanosensitive monoatomic ion channel activity"/>
    <property type="evidence" value="ECO:0007669"/>
    <property type="project" value="InterPro"/>
</dbReference>
<reference evidence="11" key="1">
    <citation type="submission" date="2019-08" db="EMBL/GenBank/DDBJ databases">
        <authorList>
            <person name="Kucharzyk K."/>
            <person name="Murdoch R.W."/>
            <person name="Higgins S."/>
            <person name="Loffler F."/>
        </authorList>
    </citation>
    <scope>NUCLEOTIDE SEQUENCE</scope>
</reference>
<evidence type="ECO:0000256" key="2">
    <source>
        <dbReference type="ARBA" id="ARBA00007254"/>
    </source>
</evidence>
<evidence type="ECO:0000256" key="8">
    <source>
        <dbReference type="ARBA" id="ARBA00023136"/>
    </source>
</evidence>
<keyword evidence="6 10" id="KW-1133">Transmembrane helix</keyword>
<dbReference type="InterPro" id="IPR019823">
    <property type="entry name" value="Mechanosensitive_channel_CS"/>
</dbReference>
<dbReference type="Gene3D" id="1.10.1200.120">
    <property type="entry name" value="Large-conductance mechanosensitive channel, MscL, domain 1"/>
    <property type="match status" value="1"/>
</dbReference>
<evidence type="ECO:0000256" key="5">
    <source>
        <dbReference type="ARBA" id="ARBA00022692"/>
    </source>
</evidence>
<keyword evidence="4" id="KW-1003">Cell membrane</keyword>
<dbReference type="InterPro" id="IPR001185">
    <property type="entry name" value="MS_channel"/>
</dbReference>
<evidence type="ECO:0000313" key="11">
    <source>
        <dbReference type="EMBL" id="MPN35876.1"/>
    </source>
</evidence>
<sequence>MKKGFMAEFKEFISRGNVMDLAVGIIIGTAFTAIIYSLVNDVIMPVLGRLISGINFAELKIVLVEAVGDTAEIAINYGIFIQKVIDFLLIALVVFIIVRQINRFRRKKEEPAAPAPAPVVSEEVKLLTEIRDLLRK</sequence>
<comment type="caution">
    <text evidence="11">The sequence shown here is derived from an EMBL/GenBank/DDBJ whole genome shotgun (WGS) entry which is preliminary data.</text>
</comment>
<keyword evidence="3" id="KW-0813">Transport</keyword>
<keyword evidence="7" id="KW-0406">Ion transport</keyword>
<comment type="similarity">
    <text evidence="2">Belongs to the MscL family.</text>
</comment>
<feature type="transmembrane region" description="Helical" evidence="10">
    <location>
        <begin position="79"/>
        <end position="98"/>
    </location>
</feature>
<dbReference type="PRINTS" id="PR01264">
    <property type="entry name" value="MECHCHANNEL"/>
</dbReference>
<dbReference type="NCBIfam" id="NF001843">
    <property type="entry name" value="PRK00567.1-4"/>
    <property type="match status" value="1"/>
</dbReference>
<organism evidence="11">
    <name type="scientific">bioreactor metagenome</name>
    <dbReference type="NCBI Taxonomy" id="1076179"/>
    <lineage>
        <taxon>unclassified sequences</taxon>
        <taxon>metagenomes</taxon>
        <taxon>ecological metagenomes</taxon>
    </lineage>
</organism>
<dbReference type="InterPro" id="IPR037673">
    <property type="entry name" value="MSC/AndL"/>
</dbReference>
<accession>A0A645HBH5</accession>
<feature type="transmembrane region" description="Helical" evidence="10">
    <location>
        <begin position="21"/>
        <end position="39"/>
    </location>
</feature>
<dbReference type="PROSITE" id="PS01327">
    <property type="entry name" value="MSCL"/>
    <property type="match status" value="1"/>
</dbReference>
<proteinExistence type="inferred from homology"/>